<dbReference type="SUPFAM" id="SSF161098">
    <property type="entry name" value="MetI-like"/>
    <property type="match status" value="1"/>
</dbReference>
<evidence type="ECO:0000256" key="6">
    <source>
        <dbReference type="ARBA" id="ARBA00023136"/>
    </source>
</evidence>
<evidence type="ECO:0000259" key="8">
    <source>
        <dbReference type="PROSITE" id="PS50928"/>
    </source>
</evidence>
<sequence length="305" mass="33133">MARLVLTRVLASVAVLWGAVTATFLLLELMHGNTVDVMLAQSQAGPEVRAELISRYRLDDPLPVRYFAYLGRVVRGDFGESYMLRKPVWRAIIEQLPDTLVLVATTVVATVVASVLFAALSATRRRWLRSVVAAVESLVVAIPPFWLGLVLLTVFSFSLHWFPAIGSSSPAGLVLPTVALAAGPVAVTTRVLREGMLRALDEPFVVTARTRGISEGAVRLRHTLRHALLPATALLGWISGSLIGGAIIIETVFSRRGMGRLVLSAVQNRDMPVVIGIVLVAATTFVLINVLVDILTWFIDPRTRT</sequence>
<dbReference type="AlphaFoldDB" id="Q0RID9"/>
<feature type="transmembrane region" description="Helical" evidence="7">
    <location>
        <begin position="132"/>
        <end position="159"/>
    </location>
</feature>
<dbReference type="STRING" id="326424.FRAAL4088"/>
<keyword evidence="10" id="KW-1185">Reference proteome</keyword>
<protein>
    <submittedName>
        <fullName evidence="9">ABC transporter permease</fullName>
    </submittedName>
</protein>
<keyword evidence="2 7" id="KW-0813">Transport</keyword>
<dbReference type="Gene3D" id="1.10.3720.10">
    <property type="entry name" value="MetI-like"/>
    <property type="match status" value="1"/>
</dbReference>
<dbReference type="GO" id="GO:0071916">
    <property type="term" value="F:dipeptide transmembrane transporter activity"/>
    <property type="evidence" value="ECO:0007669"/>
    <property type="project" value="TreeGrafter"/>
</dbReference>
<dbReference type="PROSITE" id="PS50928">
    <property type="entry name" value="ABC_TM1"/>
    <property type="match status" value="1"/>
</dbReference>
<dbReference type="InterPro" id="IPR035906">
    <property type="entry name" value="MetI-like_sf"/>
</dbReference>
<proteinExistence type="inferred from homology"/>
<feature type="transmembrane region" description="Helical" evidence="7">
    <location>
        <begin position="228"/>
        <end position="253"/>
    </location>
</feature>
<dbReference type="HOGENOM" id="CLU_036879_0_2_11"/>
<evidence type="ECO:0000256" key="4">
    <source>
        <dbReference type="ARBA" id="ARBA00022692"/>
    </source>
</evidence>
<feature type="transmembrane region" description="Helical" evidence="7">
    <location>
        <begin position="171"/>
        <end position="192"/>
    </location>
</feature>
<evidence type="ECO:0000256" key="1">
    <source>
        <dbReference type="ARBA" id="ARBA00004651"/>
    </source>
</evidence>
<reference evidence="9 10" key="1">
    <citation type="journal article" date="2007" name="Genome Res.">
        <title>Genome characteristics of facultatively symbiotic Frankia sp. strains reflect host range and host plant biogeography.</title>
        <authorList>
            <person name="Normand P."/>
            <person name="Lapierre P."/>
            <person name="Tisa L.S."/>
            <person name="Gogarten J.P."/>
            <person name="Alloisio N."/>
            <person name="Bagnarol E."/>
            <person name="Bassi C.A."/>
            <person name="Berry A.M."/>
            <person name="Bickhart D.M."/>
            <person name="Choisne N."/>
            <person name="Couloux A."/>
            <person name="Cournoyer B."/>
            <person name="Cruveiller S."/>
            <person name="Daubin V."/>
            <person name="Demange N."/>
            <person name="Francino M.P."/>
            <person name="Goltsman E."/>
            <person name="Huang Y."/>
            <person name="Kopp O.R."/>
            <person name="Labarre L."/>
            <person name="Lapidus A."/>
            <person name="Lavire C."/>
            <person name="Marechal J."/>
            <person name="Martinez M."/>
            <person name="Mastronunzio J.E."/>
            <person name="Mullin B.C."/>
            <person name="Niemann J."/>
            <person name="Pujic P."/>
            <person name="Rawnsley T."/>
            <person name="Rouy Z."/>
            <person name="Schenowitz C."/>
            <person name="Sellstedt A."/>
            <person name="Tavares F."/>
            <person name="Tomkins J.P."/>
            <person name="Vallenet D."/>
            <person name="Valverde C."/>
            <person name="Wall L.G."/>
            <person name="Wang Y."/>
            <person name="Medigue C."/>
            <person name="Benson D.R."/>
        </authorList>
    </citation>
    <scope>NUCLEOTIDE SEQUENCE [LARGE SCALE GENOMIC DNA]</scope>
    <source>
        <strain evidence="10">DSM 45986 / CECT 9034 / ACN14a</strain>
    </source>
</reference>
<evidence type="ECO:0000256" key="5">
    <source>
        <dbReference type="ARBA" id="ARBA00022989"/>
    </source>
</evidence>
<dbReference type="GO" id="GO:0005886">
    <property type="term" value="C:plasma membrane"/>
    <property type="evidence" value="ECO:0007669"/>
    <property type="project" value="UniProtKB-SubCell"/>
</dbReference>
<dbReference type="PANTHER" id="PTHR43163:SF6">
    <property type="entry name" value="DIPEPTIDE TRANSPORT SYSTEM PERMEASE PROTEIN DPPB-RELATED"/>
    <property type="match status" value="1"/>
</dbReference>
<dbReference type="CDD" id="cd06261">
    <property type="entry name" value="TM_PBP2"/>
    <property type="match status" value="1"/>
</dbReference>
<keyword evidence="6 7" id="KW-0472">Membrane</keyword>
<name>Q0RID9_FRAAA</name>
<dbReference type="EMBL" id="CT573213">
    <property type="protein sequence ID" value="CAJ62730.1"/>
    <property type="molecule type" value="Genomic_DNA"/>
</dbReference>
<accession>Q0RID9</accession>
<evidence type="ECO:0000256" key="7">
    <source>
        <dbReference type="RuleBase" id="RU363032"/>
    </source>
</evidence>
<comment type="similarity">
    <text evidence="7">Belongs to the binding-protein-dependent transport system permease family.</text>
</comment>
<feature type="domain" description="ABC transmembrane type-1" evidence="8">
    <location>
        <begin position="96"/>
        <end position="296"/>
    </location>
</feature>
<dbReference type="Pfam" id="PF00528">
    <property type="entry name" value="BPD_transp_1"/>
    <property type="match status" value="1"/>
</dbReference>
<dbReference type="InterPro" id="IPR000515">
    <property type="entry name" value="MetI-like"/>
</dbReference>
<keyword evidence="3" id="KW-1003">Cell membrane</keyword>
<feature type="transmembrane region" description="Helical" evidence="7">
    <location>
        <begin position="99"/>
        <end position="120"/>
    </location>
</feature>
<evidence type="ECO:0000256" key="2">
    <source>
        <dbReference type="ARBA" id="ARBA00022448"/>
    </source>
</evidence>
<keyword evidence="5 7" id="KW-1133">Transmembrane helix</keyword>
<feature type="transmembrane region" description="Helical" evidence="7">
    <location>
        <begin position="273"/>
        <end position="299"/>
    </location>
</feature>
<dbReference type="PANTHER" id="PTHR43163">
    <property type="entry name" value="DIPEPTIDE TRANSPORT SYSTEM PERMEASE PROTEIN DPPB-RELATED"/>
    <property type="match status" value="1"/>
</dbReference>
<gene>
    <name evidence="9" type="ordered locus">FRAAL4088</name>
</gene>
<evidence type="ECO:0000256" key="3">
    <source>
        <dbReference type="ARBA" id="ARBA00022475"/>
    </source>
</evidence>
<dbReference type="Proteomes" id="UP000000657">
    <property type="component" value="Chromosome"/>
</dbReference>
<organism evidence="9 10">
    <name type="scientific">Frankia alni (strain DSM 45986 / CECT 9034 / ACN14a)</name>
    <dbReference type="NCBI Taxonomy" id="326424"/>
    <lineage>
        <taxon>Bacteria</taxon>
        <taxon>Bacillati</taxon>
        <taxon>Actinomycetota</taxon>
        <taxon>Actinomycetes</taxon>
        <taxon>Frankiales</taxon>
        <taxon>Frankiaceae</taxon>
        <taxon>Frankia</taxon>
    </lineage>
</organism>
<dbReference type="KEGG" id="fal:FRAAL4088"/>
<evidence type="ECO:0000313" key="10">
    <source>
        <dbReference type="Proteomes" id="UP000000657"/>
    </source>
</evidence>
<comment type="subcellular location">
    <subcellularLocation>
        <location evidence="1 7">Cell membrane</location>
        <topology evidence="1 7">Multi-pass membrane protein</topology>
    </subcellularLocation>
</comment>
<dbReference type="eggNOG" id="COG0601">
    <property type="taxonomic scope" value="Bacteria"/>
</dbReference>
<keyword evidence="4 7" id="KW-0812">Transmembrane</keyword>
<evidence type="ECO:0000313" key="9">
    <source>
        <dbReference type="EMBL" id="CAJ62730.1"/>
    </source>
</evidence>